<evidence type="ECO:0000313" key="7">
    <source>
        <dbReference type="Proteomes" id="UP001056539"/>
    </source>
</evidence>
<name>A0AAX3BEM9_9SPIR</name>
<comment type="cofactor">
    <cofactor evidence="1">
        <name>Zn(2+)</name>
        <dbReference type="ChEBI" id="CHEBI:29105"/>
    </cofactor>
</comment>
<protein>
    <submittedName>
        <fullName evidence="6">MBL fold metallo-hydrolase</fullName>
    </submittedName>
</protein>
<dbReference type="EMBL" id="CP073355">
    <property type="protein sequence ID" value="URA10686.1"/>
    <property type="molecule type" value="Genomic_DNA"/>
</dbReference>
<reference evidence="6" key="1">
    <citation type="submission" date="2021-04" db="EMBL/GenBank/DDBJ databases">
        <authorList>
            <person name="Postec A."/>
        </authorList>
    </citation>
    <scope>NUCLEOTIDE SEQUENCE</scope>
    <source>
        <strain evidence="6">F1F22</strain>
    </source>
</reference>
<evidence type="ECO:0000256" key="4">
    <source>
        <dbReference type="ARBA" id="ARBA00022833"/>
    </source>
</evidence>
<evidence type="ECO:0000313" key="6">
    <source>
        <dbReference type="EMBL" id="URA10686.1"/>
    </source>
</evidence>
<keyword evidence="2" id="KW-0479">Metal-binding</keyword>
<sequence>MNLEIYIPEDFAANTYVLFDETRMLCIDPAHPHALAKRKNQKLFLLATHGHFDHILYADEWAVKYETFLYVHPLDREMVRDPALNLSVYFTRPLAYHQGLMSLESHSLADWGGEVWHLPGHSPGSVGVFFPEKKWFFGGDLLFAFSVGRTDLPGGDEQKLWESVEKVLSLPDDTIVYPGHGESFTIGDFRGRYLRWRNL</sequence>
<dbReference type="Pfam" id="PF00753">
    <property type="entry name" value="Lactamase_B"/>
    <property type="match status" value="1"/>
</dbReference>
<evidence type="ECO:0000256" key="1">
    <source>
        <dbReference type="ARBA" id="ARBA00001947"/>
    </source>
</evidence>
<keyword evidence="3" id="KW-0378">Hydrolase</keyword>
<accession>A0AAX3BEM9</accession>
<dbReference type="GO" id="GO:0016787">
    <property type="term" value="F:hydrolase activity"/>
    <property type="evidence" value="ECO:0007669"/>
    <property type="project" value="UniProtKB-KW"/>
</dbReference>
<dbReference type="InterPro" id="IPR036866">
    <property type="entry name" value="RibonucZ/Hydroxyglut_hydro"/>
</dbReference>
<keyword evidence="4" id="KW-0862">Zinc</keyword>
<gene>
    <name evidence="6" type="ORF">KDW03_02470</name>
</gene>
<dbReference type="SMART" id="SM00849">
    <property type="entry name" value="Lactamase_B"/>
    <property type="match status" value="1"/>
</dbReference>
<keyword evidence="7" id="KW-1185">Reference proteome</keyword>
<dbReference type="InterPro" id="IPR051453">
    <property type="entry name" value="MBL_Glyoxalase_II"/>
</dbReference>
<evidence type="ECO:0000256" key="3">
    <source>
        <dbReference type="ARBA" id="ARBA00022801"/>
    </source>
</evidence>
<dbReference type="KEGG" id="taqu:KDW03_02470"/>
<dbReference type="Proteomes" id="UP001056539">
    <property type="component" value="Chromosome"/>
</dbReference>
<feature type="domain" description="Metallo-beta-lactamase" evidence="5">
    <location>
        <begin position="12"/>
        <end position="180"/>
    </location>
</feature>
<dbReference type="RefSeq" id="WP_271435813.1">
    <property type="nucleotide sequence ID" value="NZ_CP073355.1"/>
</dbReference>
<dbReference type="PANTHER" id="PTHR46233">
    <property type="entry name" value="HYDROXYACYLGLUTATHIONE HYDROLASE GLOC"/>
    <property type="match status" value="1"/>
</dbReference>
<reference evidence="6" key="2">
    <citation type="submission" date="2022-06" db="EMBL/GenBank/DDBJ databases">
        <title>Thermospira aquatica gen. nov., sp. nov.</title>
        <authorList>
            <person name="Ben Ali Gam Z."/>
            <person name="Labat M."/>
        </authorList>
    </citation>
    <scope>NUCLEOTIDE SEQUENCE</scope>
    <source>
        <strain evidence="6">F1F22</strain>
    </source>
</reference>
<proteinExistence type="predicted"/>
<dbReference type="AlphaFoldDB" id="A0AAX3BEM9"/>
<dbReference type="PANTHER" id="PTHR46233:SF3">
    <property type="entry name" value="HYDROXYACYLGLUTATHIONE HYDROLASE GLOC"/>
    <property type="match status" value="1"/>
</dbReference>
<evidence type="ECO:0000259" key="5">
    <source>
        <dbReference type="SMART" id="SM00849"/>
    </source>
</evidence>
<evidence type="ECO:0000256" key="2">
    <source>
        <dbReference type="ARBA" id="ARBA00022723"/>
    </source>
</evidence>
<dbReference type="Gene3D" id="3.60.15.10">
    <property type="entry name" value="Ribonuclease Z/Hydroxyacylglutathione hydrolase-like"/>
    <property type="match status" value="1"/>
</dbReference>
<dbReference type="CDD" id="cd06262">
    <property type="entry name" value="metallo-hydrolase-like_MBL-fold"/>
    <property type="match status" value="1"/>
</dbReference>
<organism evidence="6 7">
    <name type="scientific">Thermospira aquatica</name>
    <dbReference type="NCBI Taxonomy" id="2828656"/>
    <lineage>
        <taxon>Bacteria</taxon>
        <taxon>Pseudomonadati</taxon>
        <taxon>Spirochaetota</taxon>
        <taxon>Spirochaetia</taxon>
        <taxon>Brevinematales</taxon>
        <taxon>Thermospiraceae</taxon>
        <taxon>Thermospira</taxon>
    </lineage>
</organism>
<dbReference type="InterPro" id="IPR001279">
    <property type="entry name" value="Metallo-B-lactamas"/>
</dbReference>
<dbReference type="SUPFAM" id="SSF56281">
    <property type="entry name" value="Metallo-hydrolase/oxidoreductase"/>
    <property type="match status" value="1"/>
</dbReference>
<dbReference type="GO" id="GO:0046872">
    <property type="term" value="F:metal ion binding"/>
    <property type="evidence" value="ECO:0007669"/>
    <property type="project" value="UniProtKB-KW"/>
</dbReference>